<sequence length="322" mass="36704">MNTKSENIEFGVSNAIDQNKTSDGPWLRMAEYGDWPHARGMQRFSRRSAERLTDYFKSLRGRMARRFGGLPIYIGHPDDPGFAGQSGHDDTRAYAWIVDMDARFDGLYILPRWSEEGRRLLENAFYKFLSPRWAMRSIGENLFEPTRLISVGLTNMPNIPGDAIANESERSETEAIVDADSASDDELVMQNERFQKIVAGHEAARARAESAFVHERRERITLLLEKAQREGRIAASDSETWEQELQDNFEIKLEELCNAEPVLGAEFISSGLGQRKGAISRRTDFIAMVNERAEGDGSSYADAWTQLKRERPDLYEELNVNR</sequence>
<gene>
    <name evidence="1" type="ORF">RZN69_21315</name>
</gene>
<reference evidence="1 2" key="1">
    <citation type="submission" date="2023-10" db="EMBL/GenBank/DDBJ databases">
        <title>Rubellicoccus peritrichatus gen. nov., sp. nov., isolated from an algae of coral reef tank.</title>
        <authorList>
            <person name="Luo J."/>
        </authorList>
    </citation>
    <scope>NUCLEOTIDE SEQUENCE [LARGE SCALE GENOMIC DNA]</scope>
    <source>
        <strain evidence="1 2">CR14</strain>
    </source>
</reference>
<dbReference type="Proteomes" id="UP001304300">
    <property type="component" value="Chromosome"/>
</dbReference>
<name>A0AAQ3QRB9_9BACT</name>
<keyword evidence="1" id="KW-0645">Protease</keyword>
<dbReference type="AlphaFoldDB" id="A0AAQ3QRB9"/>
<dbReference type="RefSeq" id="WP_317833581.1">
    <property type="nucleotide sequence ID" value="NZ_CP136920.1"/>
</dbReference>
<dbReference type="EMBL" id="CP136920">
    <property type="protein sequence ID" value="WOO41168.1"/>
    <property type="molecule type" value="Genomic_DNA"/>
</dbReference>
<dbReference type="GO" id="GO:0008233">
    <property type="term" value="F:peptidase activity"/>
    <property type="evidence" value="ECO:0007669"/>
    <property type="project" value="UniProtKB-KW"/>
</dbReference>
<accession>A0AAQ3QRB9</accession>
<evidence type="ECO:0000313" key="1">
    <source>
        <dbReference type="EMBL" id="WOO41168.1"/>
    </source>
</evidence>
<dbReference type="GO" id="GO:0006508">
    <property type="term" value="P:proteolysis"/>
    <property type="evidence" value="ECO:0007669"/>
    <property type="project" value="UniProtKB-KW"/>
</dbReference>
<proteinExistence type="predicted"/>
<dbReference type="Pfam" id="PF10123">
    <property type="entry name" value="Mu-like_Pro"/>
    <property type="match status" value="1"/>
</dbReference>
<protein>
    <submittedName>
        <fullName evidence="1">Phage protease</fullName>
    </submittedName>
</protein>
<dbReference type="InterPro" id="IPR012106">
    <property type="entry name" value="Phage_Mu_Gp1"/>
</dbReference>
<evidence type="ECO:0000313" key="2">
    <source>
        <dbReference type="Proteomes" id="UP001304300"/>
    </source>
</evidence>
<keyword evidence="1" id="KW-0378">Hydrolase</keyword>
<keyword evidence="2" id="KW-1185">Reference proteome</keyword>
<organism evidence="1 2">
    <name type="scientific">Rubellicoccus peritrichatus</name>
    <dbReference type="NCBI Taxonomy" id="3080537"/>
    <lineage>
        <taxon>Bacteria</taxon>
        <taxon>Pseudomonadati</taxon>
        <taxon>Verrucomicrobiota</taxon>
        <taxon>Opitutia</taxon>
        <taxon>Puniceicoccales</taxon>
        <taxon>Cerasicoccaceae</taxon>
        <taxon>Rubellicoccus</taxon>
    </lineage>
</organism>
<dbReference type="KEGG" id="puo:RZN69_21315"/>